<dbReference type="AlphaFoldDB" id="A0A820HBE5"/>
<gene>
    <name evidence="3" type="ORF">OXD698_LOCUS45583</name>
</gene>
<feature type="transmembrane region" description="Helical" evidence="1">
    <location>
        <begin position="34"/>
        <end position="56"/>
    </location>
</feature>
<name>A0A820HBE5_9BILA</name>
<feature type="non-terminal residue" evidence="3">
    <location>
        <position position="157"/>
    </location>
</feature>
<evidence type="ECO:0000313" key="3">
    <source>
        <dbReference type="EMBL" id="CAF4290865.1"/>
    </source>
</evidence>
<organism evidence="3 4">
    <name type="scientific">Adineta steineri</name>
    <dbReference type="NCBI Taxonomy" id="433720"/>
    <lineage>
        <taxon>Eukaryota</taxon>
        <taxon>Metazoa</taxon>
        <taxon>Spiralia</taxon>
        <taxon>Gnathifera</taxon>
        <taxon>Rotifera</taxon>
        <taxon>Eurotatoria</taxon>
        <taxon>Bdelloidea</taxon>
        <taxon>Adinetida</taxon>
        <taxon>Adinetidae</taxon>
        <taxon>Adineta</taxon>
    </lineage>
</organism>
<dbReference type="EMBL" id="CAJOAZ010015266">
    <property type="protein sequence ID" value="CAF4290865.1"/>
    <property type="molecule type" value="Genomic_DNA"/>
</dbReference>
<feature type="domain" description="DUF3533" evidence="2">
    <location>
        <begin position="45"/>
        <end position="141"/>
    </location>
</feature>
<protein>
    <recommendedName>
        <fullName evidence="2">DUF3533 domain-containing protein</fullName>
    </recommendedName>
</protein>
<evidence type="ECO:0000259" key="2">
    <source>
        <dbReference type="Pfam" id="PF12051"/>
    </source>
</evidence>
<sequence length="157" mass="17384">MLAGKLNEQPPATPGPRHLWSSDPEIVKIRRAFLFYWIRSSILNWLLILLVALIYLGSGVNPIWHTGSLDVFVTNFDNGVAGSYFVDAFHNTPAGNQTLNWIFQDPSDSSTIIKQIDDGKAWASVYMRAGVSDSLTQIVQSILNGNTSQITYRPSSA</sequence>
<evidence type="ECO:0000313" key="4">
    <source>
        <dbReference type="Proteomes" id="UP000663844"/>
    </source>
</evidence>
<dbReference type="Pfam" id="PF12051">
    <property type="entry name" value="DUF3533"/>
    <property type="match status" value="1"/>
</dbReference>
<reference evidence="3" key="1">
    <citation type="submission" date="2021-02" db="EMBL/GenBank/DDBJ databases">
        <authorList>
            <person name="Nowell W R."/>
        </authorList>
    </citation>
    <scope>NUCLEOTIDE SEQUENCE</scope>
</reference>
<evidence type="ECO:0000256" key="1">
    <source>
        <dbReference type="SAM" id="Phobius"/>
    </source>
</evidence>
<dbReference type="PANTHER" id="PTHR34814">
    <property type="entry name" value="NITROSOGUANIDINE RESISTANCE PROTEIN SNG1"/>
    <property type="match status" value="1"/>
</dbReference>
<keyword evidence="1" id="KW-1133">Transmembrane helix</keyword>
<keyword evidence="1" id="KW-0812">Transmembrane</keyword>
<dbReference type="InterPro" id="IPR053001">
    <property type="entry name" value="MNNG_permease-like"/>
</dbReference>
<dbReference type="InterPro" id="IPR022703">
    <property type="entry name" value="DUF3533"/>
</dbReference>
<dbReference type="PANTHER" id="PTHR34814:SF2">
    <property type="entry name" value="DUF3533 DOMAIN-CONTAINING PROTEIN"/>
    <property type="match status" value="1"/>
</dbReference>
<proteinExistence type="predicted"/>
<accession>A0A820HBE5</accession>
<comment type="caution">
    <text evidence="3">The sequence shown here is derived from an EMBL/GenBank/DDBJ whole genome shotgun (WGS) entry which is preliminary data.</text>
</comment>
<dbReference type="GO" id="GO:0016020">
    <property type="term" value="C:membrane"/>
    <property type="evidence" value="ECO:0007669"/>
    <property type="project" value="TreeGrafter"/>
</dbReference>
<dbReference type="Proteomes" id="UP000663844">
    <property type="component" value="Unassembled WGS sequence"/>
</dbReference>
<keyword evidence="1" id="KW-0472">Membrane</keyword>